<evidence type="ECO:0000313" key="1">
    <source>
        <dbReference type="EMBL" id="MET3868599.1"/>
    </source>
</evidence>
<dbReference type="EMBL" id="JBEPNW010000002">
    <property type="protein sequence ID" value="MET3868599.1"/>
    <property type="molecule type" value="Genomic_DNA"/>
</dbReference>
<proteinExistence type="predicted"/>
<gene>
    <name evidence="1" type="ORF">ABIC20_005908</name>
</gene>
<protein>
    <submittedName>
        <fullName evidence="1">Uncharacterized protein</fullName>
    </submittedName>
</protein>
<dbReference type="RefSeq" id="WP_209650360.1">
    <property type="nucleotide sequence ID" value="NZ_JBEPNV010000001.1"/>
</dbReference>
<organism evidence="1 2">
    <name type="scientific">Methylobacterium radiotolerans</name>
    <dbReference type="NCBI Taxonomy" id="31998"/>
    <lineage>
        <taxon>Bacteria</taxon>
        <taxon>Pseudomonadati</taxon>
        <taxon>Pseudomonadota</taxon>
        <taxon>Alphaproteobacteria</taxon>
        <taxon>Hyphomicrobiales</taxon>
        <taxon>Methylobacteriaceae</taxon>
        <taxon>Methylobacterium</taxon>
    </lineage>
</organism>
<dbReference type="Proteomes" id="UP001549119">
    <property type="component" value="Unassembled WGS sequence"/>
</dbReference>
<comment type="caution">
    <text evidence="1">The sequence shown here is derived from an EMBL/GenBank/DDBJ whole genome shotgun (WGS) entry which is preliminary data.</text>
</comment>
<sequence length="133" mass="14513">MLMDGRLRAAVLRTTLDLYAYWQGQLGRPVDTTGLLSAGLSGRPLTERVFNAFPAFAAAARDGFYGALHVTMDDGNLEDDSVEDAVREATAQGNAVEIALARTLQPMSYAERVALYLSLSPYEEAMFGGKYDR</sequence>
<evidence type="ECO:0000313" key="2">
    <source>
        <dbReference type="Proteomes" id="UP001549119"/>
    </source>
</evidence>
<accession>A0ABV2NQ03</accession>
<name>A0ABV2NQ03_9HYPH</name>
<reference evidence="1 2" key="1">
    <citation type="submission" date="2024-06" db="EMBL/GenBank/DDBJ databases">
        <title>Genomics of switchgrass bacterial isolates.</title>
        <authorList>
            <person name="Shade A."/>
        </authorList>
    </citation>
    <scope>NUCLEOTIDE SEQUENCE [LARGE SCALE GENOMIC DNA]</scope>
    <source>
        <strain evidence="1 2">PvP084</strain>
    </source>
</reference>
<keyword evidence="2" id="KW-1185">Reference proteome</keyword>